<evidence type="ECO:0000256" key="2">
    <source>
        <dbReference type="ARBA" id="ARBA00023015"/>
    </source>
</evidence>
<dbReference type="PANTHER" id="PTHR35807:SF1">
    <property type="entry name" value="TRANSCRIPTIONAL REGULATOR REDD"/>
    <property type="match status" value="1"/>
</dbReference>
<evidence type="ECO:0000259" key="5">
    <source>
        <dbReference type="SMART" id="SM00862"/>
    </source>
</evidence>
<dbReference type="PRINTS" id="PR00364">
    <property type="entry name" value="DISEASERSIST"/>
</dbReference>
<feature type="domain" description="OmpR/PhoB-type" evidence="5">
    <location>
        <begin position="15"/>
        <end position="89"/>
    </location>
</feature>
<gene>
    <name evidence="7" type="ORF">GCM10022252_73390</name>
</gene>
<dbReference type="CDD" id="cd15831">
    <property type="entry name" value="BTAD"/>
    <property type="match status" value="1"/>
</dbReference>
<dbReference type="Gene3D" id="1.10.10.10">
    <property type="entry name" value="Winged helix-like DNA-binding domain superfamily/Winged helix DNA-binding domain"/>
    <property type="match status" value="1"/>
</dbReference>
<feature type="domain" description="Bacterial transcriptional activator" evidence="6">
    <location>
        <begin position="95"/>
        <end position="239"/>
    </location>
</feature>
<dbReference type="EMBL" id="BAABAQ010000018">
    <property type="protein sequence ID" value="GAA4208354.1"/>
    <property type="molecule type" value="Genomic_DNA"/>
</dbReference>
<evidence type="ECO:0000313" key="7">
    <source>
        <dbReference type="EMBL" id="GAA4208354.1"/>
    </source>
</evidence>
<keyword evidence="3" id="KW-0238">DNA-binding</keyword>
<accession>A0ABP8BJC2</accession>
<dbReference type="Pfam" id="PF13424">
    <property type="entry name" value="TPR_12"/>
    <property type="match status" value="2"/>
</dbReference>
<dbReference type="Proteomes" id="UP001501251">
    <property type="component" value="Unassembled WGS sequence"/>
</dbReference>
<keyword evidence="4" id="KW-0804">Transcription</keyword>
<sequence>MEFQVLGPLEVTRDGEEVFVGAAYKPRLVLAVLLARGAGQTVSVDRLVTTVWNDTPPASARRNIQLYVHRLRSVLGNDRIIRQPGGYTIVTGDRLDSTRFRRLAAEGSRTLDDDPARAGRTLRDAIDLWRGPAFAEFGDCEPIAEEAAQLEQLRLVTYERWAEAELALGRHRELVGVLAQLARAHPYHEGLRAHLMVALNRSGRQAEALELFQQTRALLDEQLGVEPGPALQRLHQDILRGDDEPPAPERAAPRTTATVSDVVRTTLPVPRELPTNIPGFIGREDAFEALDRMIPGGPGDAADPITISALTGMGGVGKTALAVRWAHRVADRFPDGQLYLNLRGYSPGTPVHPADALAGFLRALGVPPGQVPVEATEAAARYRSLMAGRRILILLDNASSAEQVRPLVPGNAGCVVLVTSRDRLTGLVVREGAQRITLNALDQAEARALFGHLLGADRVRAEPEAVTKLAEVCAHLPLALRIAAARLLDRPHLPIEDYVTELSTGSPVSALTIEGDEETAVRAAFDLSYRLLPEHVQRIFRRLGLVACPDFTPAAAAALAGVSEDEAALALDRLAGVHLVDQQGPDRFTVHDLLRRYAGDLSGAEDSEEEREAAANRLFEWYLSVAGDAAKVLYPDMLQLPAPPGIATGTVDIGTPSAAMAWLSAEHHNVVAAIGHAVRHGPRPMAWLLADRLRGYHNFSRRMVDWLATARAALAASYAERNRQAMAATFLNLAHAYHCLARYNRSITYLNRAVALSHEAGWTQGEASALSNLSTTFMFVGLPDEATRPLSRALELHDRLGSEQGRAKILNNLANACRQSGRLREGLDHAVQALTLIRQTSAPRAEAVAMTTIGELHHQLGHLGASADHLTAALARHRELGDRYLEADTLAWLALVRRDSGHLEQAHDTAEAALGIAVDIGDRFTEVQALNTLASIRDRSGDLDEAVRLHRTALDIAREINARHLVSEALLSLGTTHHRAGDHTTAADLAGQALELVDEPHFRVVEGRALTLLAYACHRRGLPANAEAYGRRALDNHRATGHRMGEAQTWVVLSGISRDNGDTATAETQERLARELYAEIGAPFSEELTG</sequence>
<evidence type="ECO:0000256" key="1">
    <source>
        <dbReference type="ARBA" id="ARBA00005820"/>
    </source>
</evidence>
<dbReference type="InterPro" id="IPR036388">
    <property type="entry name" value="WH-like_DNA-bd_sf"/>
</dbReference>
<dbReference type="SUPFAM" id="SSF46894">
    <property type="entry name" value="C-terminal effector domain of the bipartite response regulators"/>
    <property type="match status" value="1"/>
</dbReference>
<dbReference type="Gene3D" id="1.25.40.10">
    <property type="entry name" value="Tetratricopeptide repeat domain"/>
    <property type="match status" value="3"/>
</dbReference>
<dbReference type="Pfam" id="PF03704">
    <property type="entry name" value="BTAD"/>
    <property type="match status" value="1"/>
</dbReference>
<dbReference type="InterPro" id="IPR001867">
    <property type="entry name" value="OmpR/PhoB-type_DNA-bd"/>
</dbReference>
<dbReference type="Pfam" id="PF00486">
    <property type="entry name" value="Trans_reg_C"/>
    <property type="match status" value="1"/>
</dbReference>
<dbReference type="SUPFAM" id="SSF48452">
    <property type="entry name" value="TPR-like"/>
    <property type="match status" value="3"/>
</dbReference>
<dbReference type="SMART" id="SM00862">
    <property type="entry name" value="Trans_reg_C"/>
    <property type="match status" value="1"/>
</dbReference>
<dbReference type="SUPFAM" id="SSF52540">
    <property type="entry name" value="P-loop containing nucleoside triphosphate hydrolases"/>
    <property type="match status" value="1"/>
</dbReference>
<name>A0ABP8BJC2_9ACTN</name>
<evidence type="ECO:0000313" key="8">
    <source>
        <dbReference type="Proteomes" id="UP001501251"/>
    </source>
</evidence>
<dbReference type="RefSeq" id="WP_344922906.1">
    <property type="nucleotide sequence ID" value="NZ_BAABAQ010000018.1"/>
</dbReference>
<dbReference type="InterPro" id="IPR005158">
    <property type="entry name" value="BTAD"/>
</dbReference>
<comment type="similarity">
    <text evidence="1">Belongs to the AfsR/DnrI/RedD regulatory family.</text>
</comment>
<evidence type="ECO:0000259" key="6">
    <source>
        <dbReference type="SMART" id="SM01043"/>
    </source>
</evidence>
<proteinExistence type="inferred from homology"/>
<reference evidence="8" key="1">
    <citation type="journal article" date="2019" name="Int. J. Syst. Evol. Microbiol.">
        <title>The Global Catalogue of Microorganisms (GCM) 10K type strain sequencing project: providing services to taxonomists for standard genome sequencing and annotation.</title>
        <authorList>
            <consortium name="The Broad Institute Genomics Platform"/>
            <consortium name="The Broad Institute Genome Sequencing Center for Infectious Disease"/>
            <person name="Wu L."/>
            <person name="Ma J."/>
        </authorList>
    </citation>
    <scope>NUCLEOTIDE SEQUENCE [LARGE SCALE GENOMIC DNA]</scope>
    <source>
        <strain evidence="8">JCM 17388</strain>
    </source>
</reference>
<dbReference type="InterPro" id="IPR011990">
    <property type="entry name" value="TPR-like_helical_dom_sf"/>
</dbReference>
<evidence type="ECO:0000256" key="3">
    <source>
        <dbReference type="ARBA" id="ARBA00023125"/>
    </source>
</evidence>
<evidence type="ECO:0000256" key="4">
    <source>
        <dbReference type="ARBA" id="ARBA00023163"/>
    </source>
</evidence>
<comment type="caution">
    <text evidence="7">The sequence shown here is derived from an EMBL/GenBank/DDBJ whole genome shotgun (WGS) entry which is preliminary data.</text>
</comment>
<dbReference type="Gene3D" id="3.40.50.300">
    <property type="entry name" value="P-loop containing nucleotide triphosphate hydrolases"/>
    <property type="match status" value="1"/>
</dbReference>
<keyword evidence="8" id="KW-1185">Reference proteome</keyword>
<protein>
    <submittedName>
        <fullName evidence="7">BTAD domain-containing putative transcriptional regulator</fullName>
    </submittedName>
</protein>
<organism evidence="7 8">
    <name type="scientific">Streptosporangium oxazolinicum</name>
    <dbReference type="NCBI Taxonomy" id="909287"/>
    <lineage>
        <taxon>Bacteria</taxon>
        <taxon>Bacillati</taxon>
        <taxon>Actinomycetota</taxon>
        <taxon>Actinomycetes</taxon>
        <taxon>Streptosporangiales</taxon>
        <taxon>Streptosporangiaceae</taxon>
        <taxon>Streptosporangium</taxon>
    </lineage>
</organism>
<dbReference type="InterPro" id="IPR016032">
    <property type="entry name" value="Sig_transdc_resp-reg_C-effctor"/>
</dbReference>
<keyword evidence="2" id="KW-0805">Transcription regulation</keyword>
<dbReference type="SMART" id="SM00028">
    <property type="entry name" value="TPR"/>
    <property type="match status" value="7"/>
</dbReference>
<dbReference type="InterPro" id="IPR051677">
    <property type="entry name" value="AfsR-DnrI-RedD_regulator"/>
</dbReference>
<dbReference type="SMART" id="SM01043">
    <property type="entry name" value="BTAD"/>
    <property type="match status" value="1"/>
</dbReference>
<dbReference type="PANTHER" id="PTHR35807">
    <property type="entry name" value="TRANSCRIPTIONAL REGULATOR REDD-RELATED"/>
    <property type="match status" value="1"/>
</dbReference>
<dbReference type="InterPro" id="IPR019734">
    <property type="entry name" value="TPR_rpt"/>
</dbReference>
<dbReference type="InterPro" id="IPR027417">
    <property type="entry name" value="P-loop_NTPase"/>
</dbReference>